<accession>A0ABQ3SUJ3</accession>
<keyword evidence="3" id="KW-1185">Reference proteome</keyword>
<evidence type="ECO:0000256" key="1">
    <source>
        <dbReference type="SAM" id="Phobius"/>
    </source>
</evidence>
<evidence type="ECO:0000313" key="2">
    <source>
        <dbReference type="EMBL" id="GHI71612.1"/>
    </source>
</evidence>
<comment type="caution">
    <text evidence="2">The sequence shown here is derived from an EMBL/GenBank/DDBJ whole genome shotgun (WGS) entry which is preliminary data.</text>
</comment>
<sequence>MASLGPAIVTGCVGLAAALLSFLIARISLKSQLEQNRDIRSHEELMLLVPHRIQAIETLWLQLYEIERGVTLEDARLAQIISAAMWLPPLLRDQFIDLLVVKIHDRPEIILQDEDFLALREGLLAAAHVSEIDDALSLRIRG</sequence>
<dbReference type="GeneID" id="95589850"/>
<reference evidence="3" key="1">
    <citation type="submission" date="2023-07" db="EMBL/GenBank/DDBJ databases">
        <title>Whole genome shotgun sequence of Streptomyces nojiriensis NBRC 13794.</title>
        <authorList>
            <person name="Komaki H."/>
            <person name="Tamura T."/>
        </authorList>
    </citation>
    <scope>NUCLEOTIDE SEQUENCE [LARGE SCALE GENOMIC DNA]</scope>
    <source>
        <strain evidence="3">NBRC 13794</strain>
    </source>
</reference>
<evidence type="ECO:0000313" key="3">
    <source>
        <dbReference type="Proteomes" id="UP000613974"/>
    </source>
</evidence>
<keyword evidence="1" id="KW-0812">Transmembrane</keyword>
<protein>
    <submittedName>
        <fullName evidence="2">Uncharacterized protein</fullName>
    </submittedName>
</protein>
<organism evidence="2 3">
    <name type="scientific">Streptomyces nojiriensis</name>
    <dbReference type="NCBI Taxonomy" id="66374"/>
    <lineage>
        <taxon>Bacteria</taxon>
        <taxon>Bacillati</taxon>
        <taxon>Actinomycetota</taxon>
        <taxon>Actinomycetes</taxon>
        <taxon>Kitasatosporales</taxon>
        <taxon>Streptomycetaceae</taxon>
        <taxon>Streptomyces</taxon>
    </lineage>
</organism>
<feature type="transmembrane region" description="Helical" evidence="1">
    <location>
        <begin position="6"/>
        <end position="29"/>
    </location>
</feature>
<keyword evidence="1" id="KW-1133">Transmembrane helix</keyword>
<dbReference type="Proteomes" id="UP000613974">
    <property type="component" value="Unassembled WGS sequence"/>
</dbReference>
<keyword evidence="1" id="KW-0472">Membrane</keyword>
<dbReference type="RefSeq" id="WP_189736486.1">
    <property type="nucleotide sequence ID" value="NZ_BMRL01000004.1"/>
</dbReference>
<name>A0ABQ3SUJ3_9ACTN</name>
<dbReference type="EMBL" id="BNEC01000005">
    <property type="protein sequence ID" value="GHI71612.1"/>
    <property type="molecule type" value="Genomic_DNA"/>
</dbReference>
<proteinExistence type="predicted"/>
<gene>
    <name evidence="2" type="ORF">Snoj_55300</name>
</gene>